<evidence type="ECO:0000313" key="2">
    <source>
        <dbReference type="EMBL" id="KAH9413036.1"/>
    </source>
</evidence>
<keyword evidence="3" id="KW-1185">Reference proteome</keyword>
<sequence length="103" mass="11541">MLQNNDKRSGGGGDGSSILTELFNSIRFVGFKSNEQLDFGSLIPNNNNNNSSYYYTLQKKRNLNEKQKKKLLGGNGRTMTMKTSPLTVTPSLPLKKRGKNENR</sequence>
<reference evidence="2 3" key="2">
    <citation type="journal article" date="2022" name="Mol. Biol. Evol.">
        <title>Comparative Genomics Reveals Insights into the Divergent Evolution of Astigmatic Mites and Household Pest Adaptations.</title>
        <authorList>
            <person name="Xiong Q."/>
            <person name="Wan A.T."/>
            <person name="Liu X."/>
            <person name="Fung C.S."/>
            <person name="Xiao X."/>
            <person name="Malainual N."/>
            <person name="Hou J."/>
            <person name="Wang L."/>
            <person name="Wang M."/>
            <person name="Yang K.Y."/>
            <person name="Cui Y."/>
            <person name="Leung E.L."/>
            <person name="Nong W."/>
            <person name="Shin S.K."/>
            <person name="Au S.W."/>
            <person name="Jeong K.Y."/>
            <person name="Chew F.T."/>
            <person name="Hui J.H."/>
            <person name="Leung T.F."/>
            <person name="Tungtrongchitr A."/>
            <person name="Zhong N."/>
            <person name="Liu Z."/>
            <person name="Tsui S.K."/>
        </authorList>
    </citation>
    <scope>NUCLEOTIDE SEQUENCE [LARGE SCALE GENOMIC DNA]</scope>
    <source>
        <strain evidence="2">Derp</strain>
    </source>
</reference>
<dbReference type="Proteomes" id="UP000887458">
    <property type="component" value="Unassembled WGS sequence"/>
</dbReference>
<reference evidence="2 3" key="1">
    <citation type="journal article" date="2018" name="J. Allergy Clin. Immunol.">
        <title>High-quality assembly of Dermatophagoides pteronyssinus genome and transcriptome reveals a wide range of novel allergens.</title>
        <authorList>
            <person name="Liu X.Y."/>
            <person name="Yang K.Y."/>
            <person name="Wang M.Q."/>
            <person name="Kwok J.S."/>
            <person name="Zeng X."/>
            <person name="Yang Z."/>
            <person name="Xiao X.J."/>
            <person name="Lau C.P."/>
            <person name="Li Y."/>
            <person name="Huang Z.M."/>
            <person name="Ba J.G."/>
            <person name="Yim A.K."/>
            <person name="Ouyang C.Y."/>
            <person name="Ngai S.M."/>
            <person name="Chan T.F."/>
            <person name="Leung E.L."/>
            <person name="Liu L."/>
            <person name="Liu Z.G."/>
            <person name="Tsui S.K."/>
        </authorList>
    </citation>
    <scope>NUCLEOTIDE SEQUENCE [LARGE SCALE GENOMIC DNA]</scope>
    <source>
        <strain evidence="2">Derp</strain>
    </source>
</reference>
<name>A0ABQ8IS69_DERPT</name>
<evidence type="ECO:0000256" key="1">
    <source>
        <dbReference type="SAM" id="MobiDB-lite"/>
    </source>
</evidence>
<feature type="compositionally biased region" description="Basic residues" evidence="1">
    <location>
        <begin position="94"/>
        <end position="103"/>
    </location>
</feature>
<protein>
    <submittedName>
        <fullName evidence="2">Uncharacterized protein</fullName>
    </submittedName>
</protein>
<proteinExistence type="predicted"/>
<accession>A0ABQ8IS69</accession>
<organism evidence="2 3">
    <name type="scientific">Dermatophagoides pteronyssinus</name>
    <name type="common">European house dust mite</name>
    <dbReference type="NCBI Taxonomy" id="6956"/>
    <lineage>
        <taxon>Eukaryota</taxon>
        <taxon>Metazoa</taxon>
        <taxon>Ecdysozoa</taxon>
        <taxon>Arthropoda</taxon>
        <taxon>Chelicerata</taxon>
        <taxon>Arachnida</taxon>
        <taxon>Acari</taxon>
        <taxon>Acariformes</taxon>
        <taxon>Sarcoptiformes</taxon>
        <taxon>Astigmata</taxon>
        <taxon>Psoroptidia</taxon>
        <taxon>Analgoidea</taxon>
        <taxon>Pyroglyphidae</taxon>
        <taxon>Dermatophagoidinae</taxon>
        <taxon>Dermatophagoides</taxon>
    </lineage>
</organism>
<comment type="caution">
    <text evidence="2">The sequence shown here is derived from an EMBL/GenBank/DDBJ whole genome shotgun (WGS) entry which is preliminary data.</text>
</comment>
<evidence type="ECO:0000313" key="3">
    <source>
        <dbReference type="Proteomes" id="UP000887458"/>
    </source>
</evidence>
<feature type="region of interest" description="Disordered" evidence="1">
    <location>
        <begin position="74"/>
        <end position="103"/>
    </location>
</feature>
<dbReference type="EMBL" id="NJHN03000123">
    <property type="protein sequence ID" value="KAH9413036.1"/>
    <property type="molecule type" value="Genomic_DNA"/>
</dbReference>
<feature type="compositionally biased region" description="Polar residues" evidence="1">
    <location>
        <begin position="78"/>
        <end position="90"/>
    </location>
</feature>
<gene>
    <name evidence="2" type="ORF">DERP_006721</name>
</gene>